<gene>
    <name evidence="2" type="ORF">IDJ81_04390</name>
</gene>
<dbReference type="EMBL" id="CP061510">
    <property type="protein sequence ID" value="QSB45369.1"/>
    <property type="molecule type" value="Genomic_DNA"/>
</dbReference>
<proteinExistence type="predicted"/>
<dbReference type="CDD" id="cd05154">
    <property type="entry name" value="ACAD10_11_N-like"/>
    <property type="match status" value="1"/>
</dbReference>
<dbReference type="PANTHER" id="PTHR47829:SF1">
    <property type="entry name" value="HAD FAMILY PHOSPHATASE"/>
    <property type="match status" value="1"/>
</dbReference>
<dbReference type="Proteomes" id="UP000663637">
    <property type="component" value="Chromosome"/>
</dbReference>
<evidence type="ECO:0000313" key="3">
    <source>
        <dbReference type="Proteomes" id="UP000663637"/>
    </source>
</evidence>
<evidence type="ECO:0000313" key="2">
    <source>
        <dbReference type="EMBL" id="QSB45369.1"/>
    </source>
</evidence>
<reference evidence="2 3" key="1">
    <citation type="submission" date="2020-09" db="EMBL/GenBank/DDBJ databases">
        <title>Complete genome sequence of altererythrobacter flavus SS-21NJ, isolated from Dongying oil sludge in Shandong province.</title>
        <authorList>
            <person name="Sun S."/>
            <person name="Zhang Z."/>
        </authorList>
    </citation>
    <scope>NUCLEOTIDE SEQUENCE [LARGE SCALE GENOMIC DNA]</scope>
    <source>
        <strain evidence="2 3">SS-21NJ</strain>
    </source>
</reference>
<organism evidence="2 3">
    <name type="scientific">Tsuneonella flava</name>
    <dbReference type="NCBI Taxonomy" id="2055955"/>
    <lineage>
        <taxon>Bacteria</taxon>
        <taxon>Pseudomonadati</taxon>
        <taxon>Pseudomonadota</taxon>
        <taxon>Alphaproteobacteria</taxon>
        <taxon>Sphingomonadales</taxon>
        <taxon>Erythrobacteraceae</taxon>
        <taxon>Tsuneonella</taxon>
    </lineage>
</organism>
<sequence>MTGETVAVRANAGFDEAKLIAWLDDNVPGFEGPLSVRQFAGGQSNPTFLLTTPARRYVMRRKPAGPVLKGAHAVDREARVITALEGLGYPVPHIHALCADDAVIGSWFYVMDHVEGRIFWDGTFGSVPKEGRADYMGAMNAVQARLHTLDPLAAGLEDYGSTRNYFSRQAALWSRQYRSDEEAGRNADMDFLAEWLDTVTPPEAERRVVHGDFRCDNLIFHESEPRVIAVLDWELSTIGDPLVDFAYHLMMYHAPASMKWSLAGKDLAALGLPSEDEYIAAYCRNTGREAVPDLRPYLALNLFRFAALLHGIKGRMIRGNAASGEAADMVRNLDDFARSARGIVEGMRA</sequence>
<dbReference type="InterPro" id="IPR041726">
    <property type="entry name" value="ACAD10_11_N"/>
</dbReference>
<keyword evidence="3" id="KW-1185">Reference proteome</keyword>
<dbReference type="Pfam" id="PF01636">
    <property type="entry name" value="APH"/>
    <property type="match status" value="1"/>
</dbReference>
<dbReference type="RefSeq" id="WP_205444342.1">
    <property type="nucleotide sequence ID" value="NZ_CP061510.1"/>
</dbReference>
<dbReference type="InterPro" id="IPR011009">
    <property type="entry name" value="Kinase-like_dom_sf"/>
</dbReference>
<evidence type="ECO:0000259" key="1">
    <source>
        <dbReference type="Pfam" id="PF01636"/>
    </source>
</evidence>
<dbReference type="SUPFAM" id="SSF56112">
    <property type="entry name" value="Protein kinase-like (PK-like)"/>
    <property type="match status" value="1"/>
</dbReference>
<feature type="domain" description="Aminoglycoside phosphotransferase" evidence="1">
    <location>
        <begin position="36"/>
        <end position="265"/>
    </location>
</feature>
<name>A0ABX7KAT0_9SPHN</name>
<dbReference type="PANTHER" id="PTHR47829">
    <property type="entry name" value="HYDROLASE, PUTATIVE (AFU_ORTHOLOGUE AFUA_1G12880)-RELATED"/>
    <property type="match status" value="1"/>
</dbReference>
<dbReference type="Gene3D" id="3.90.1200.10">
    <property type="match status" value="1"/>
</dbReference>
<protein>
    <submittedName>
        <fullName evidence="2">Phosphotransferase</fullName>
    </submittedName>
</protein>
<dbReference type="InterPro" id="IPR052898">
    <property type="entry name" value="ACAD10-like"/>
</dbReference>
<dbReference type="InterPro" id="IPR002575">
    <property type="entry name" value="Aminoglycoside_PTrfase"/>
</dbReference>
<accession>A0ABX7KAT0</accession>
<dbReference type="Gene3D" id="3.30.200.20">
    <property type="entry name" value="Phosphorylase Kinase, domain 1"/>
    <property type="match status" value="1"/>
</dbReference>